<keyword evidence="3" id="KW-1185">Reference proteome</keyword>
<reference evidence="2 3" key="1">
    <citation type="submission" date="2021-01" db="EMBL/GenBank/DDBJ databases">
        <title>011410 draft genome.</title>
        <authorList>
            <person name="Lang L."/>
        </authorList>
    </citation>
    <scope>NUCLEOTIDE SEQUENCE [LARGE SCALE GENOMIC DNA]</scope>
    <source>
        <strain evidence="2 3">KCTC 42845</strain>
    </source>
</reference>
<evidence type="ECO:0000313" key="2">
    <source>
        <dbReference type="EMBL" id="MBL3674159.1"/>
    </source>
</evidence>
<dbReference type="RefSeq" id="WP_191309740.1">
    <property type="nucleotide sequence ID" value="NZ_BNCL01000006.1"/>
</dbReference>
<dbReference type="EMBL" id="JAESHT010000009">
    <property type="protein sequence ID" value="MBL3674159.1"/>
    <property type="molecule type" value="Genomic_DNA"/>
</dbReference>
<accession>A0ABS1S6K3</accession>
<dbReference type="Proteomes" id="UP000644749">
    <property type="component" value="Unassembled WGS sequence"/>
</dbReference>
<dbReference type="InterPro" id="IPR029060">
    <property type="entry name" value="PIN-like_dom_sf"/>
</dbReference>
<dbReference type="InterPro" id="IPR041705">
    <property type="entry name" value="PIN_Sll0205"/>
</dbReference>
<dbReference type="Gene3D" id="3.40.50.1010">
    <property type="entry name" value="5'-nuclease"/>
    <property type="match status" value="1"/>
</dbReference>
<gene>
    <name evidence="2" type="ORF">JL111_11745</name>
</gene>
<evidence type="ECO:0000259" key="1">
    <source>
        <dbReference type="Pfam" id="PF01850"/>
    </source>
</evidence>
<dbReference type="SUPFAM" id="SSF88723">
    <property type="entry name" value="PIN domain-like"/>
    <property type="match status" value="1"/>
</dbReference>
<dbReference type="Pfam" id="PF01850">
    <property type="entry name" value="PIN"/>
    <property type="match status" value="1"/>
</dbReference>
<name>A0ABS1S6K3_9RHOB</name>
<dbReference type="PANTHER" id="PTHR36173:SF2">
    <property type="entry name" value="RIBONUCLEASE VAPC16"/>
    <property type="match status" value="1"/>
</dbReference>
<sequence length="124" mass="13608">MRLLLDTHIVLWAMLDDPRLPPRLREAIGAAESVHISVASVWEVSIKAGLGKLDVPHDLFDRGLAAGAQPLPVTWVHARAVAALPQHHADPFDRLLIAQAGAERLTLVSVNRQFRAYDVALLDD</sequence>
<dbReference type="InterPro" id="IPR052919">
    <property type="entry name" value="TA_system_RNase"/>
</dbReference>
<evidence type="ECO:0000313" key="3">
    <source>
        <dbReference type="Proteomes" id="UP000644749"/>
    </source>
</evidence>
<dbReference type="CDD" id="cd09872">
    <property type="entry name" value="PIN_Sll0205-like"/>
    <property type="match status" value="1"/>
</dbReference>
<protein>
    <submittedName>
        <fullName evidence="2">Type II toxin-antitoxin system VapC family toxin</fullName>
    </submittedName>
</protein>
<comment type="caution">
    <text evidence="2">The sequence shown here is derived from an EMBL/GenBank/DDBJ whole genome shotgun (WGS) entry which is preliminary data.</text>
</comment>
<proteinExistence type="predicted"/>
<feature type="domain" description="PIN" evidence="1">
    <location>
        <begin position="4"/>
        <end position="118"/>
    </location>
</feature>
<dbReference type="PANTHER" id="PTHR36173">
    <property type="entry name" value="RIBONUCLEASE VAPC16-RELATED"/>
    <property type="match status" value="1"/>
</dbReference>
<organism evidence="2 3">
    <name type="scientific">Paracoccus aerius</name>
    <dbReference type="NCBI Taxonomy" id="1915382"/>
    <lineage>
        <taxon>Bacteria</taxon>
        <taxon>Pseudomonadati</taxon>
        <taxon>Pseudomonadota</taxon>
        <taxon>Alphaproteobacteria</taxon>
        <taxon>Rhodobacterales</taxon>
        <taxon>Paracoccaceae</taxon>
        <taxon>Paracoccus</taxon>
    </lineage>
</organism>
<dbReference type="InterPro" id="IPR002716">
    <property type="entry name" value="PIN_dom"/>
</dbReference>